<name>A0A1N7M8H0_9RHOB</name>
<dbReference type="RefSeq" id="WP_076484691.1">
    <property type="nucleotide sequence ID" value="NZ_FTOG01000005.1"/>
</dbReference>
<dbReference type="SUPFAM" id="SSF52096">
    <property type="entry name" value="ClpP/crotonase"/>
    <property type="match status" value="1"/>
</dbReference>
<evidence type="ECO:0000256" key="1">
    <source>
        <dbReference type="ARBA" id="ARBA00022670"/>
    </source>
</evidence>
<dbReference type="PANTHER" id="PTHR10381">
    <property type="entry name" value="ATP-DEPENDENT CLP PROTEASE PROTEOLYTIC SUBUNIT"/>
    <property type="match status" value="1"/>
</dbReference>
<protein>
    <submittedName>
        <fullName evidence="5">ATP-dependent Clp protease proteolytic subunit ClpP</fullName>
    </submittedName>
</protein>
<dbReference type="OrthoDB" id="9806592at2"/>
<reference evidence="6" key="1">
    <citation type="submission" date="2017-01" db="EMBL/GenBank/DDBJ databases">
        <authorList>
            <person name="Varghese N."/>
            <person name="Submissions S."/>
        </authorList>
    </citation>
    <scope>NUCLEOTIDE SEQUENCE [LARGE SCALE GENOMIC DNA]</scope>
    <source>
        <strain evidence="6">DSM 19945</strain>
    </source>
</reference>
<dbReference type="CDD" id="cd07016">
    <property type="entry name" value="S14_ClpP_1"/>
    <property type="match status" value="1"/>
</dbReference>
<gene>
    <name evidence="5" type="ORF">SAMN05421580_105187</name>
</gene>
<dbReference type="InterPro" id="IPR023562">
    <property type="entry name" value="ClpP/TepA"/>
</dbReference>
<dbReference type="NCBIfam" id="NF045542">
    <property type="entry name" value="Clp_rel_HeadMat"/>
    <property type="match status" value="1"/>
</dbReference>
<evidence type="ECO:0000313" key="6">
    <source>
        <dbReference type="Proteomes" id="UP000186221"/>
    </source>
</evidence>
<proteinExistence type="predicted"/>
<evidence type="ECO:0000256" key="4">
    <source>
        <dbReference type="SAM" id="MobiDB-lite"/>
    </source>
</evidence>
<dbReference type="Pfam" id="PF00574">
    <property type="entry name" value="CLP_protease"/>
    <property type="match status" value="1"/>
</dbReference>
<dbReference type="GO" id="GO:0004176">
    <property type="term" value="F:ATP-dependent peptidase activity"/>
    <property type="evidence" value="ECO:0007669"/>
    <property type="project" value="TreeGrafter"/>
</dbReference>
<sequence>MPKTGRDLIVHGEIILNGDVLSDEWAVYMFDEDVFFTPRMVREALAELGEGRVTIRLNSMGGHVYAGEQIRAMLAGHPGGCRIIVEGIAASAASFLFMAGAERLMSAGSMLMIHDPSGSCWGTEEEMRRQADATGALASVVATVYAAAAGITPDEARALMKTETWYGPEEAVAAGFADAVIEEEPSRSQSMIATLAGAKAAFAAAGQHLRMRLTQKPEPGAEPRSAIAAARGTLAPAADMKETKMEDDTPAAPAQTPAATPAANPAVTPTPVAGPPAMQADPGAPPVMAANPAVTPTPVAGPPAMQADPGAPPVMAANPAEAIAQERARVRGIRDMAAPFVASGRLTQAEVDALIDDGTSAQAAGARFMAVMAAAEPAGRSGGAGSSVSITRDETETRMEGMIGALMGQSEGPARDYAGLRMRRLAMDLAGPRRGYNDAEAIRAGMRATTMMGGAYGISDFAYITTEVMNRSLLAAYNRRAANWQSVCGAPISASDFREIHAARFGGDFSLKKVQENGEYQAATLKDEAEGLKVERRGRTITITFEAIVNDDMGAFQRIPGEFAMAARTMEASMVWSLFRTNAKLKSDGKALFHADHGNLASAAAAINVTSIAAGRKAMWEQRAFGSIDKDDFLQIEPNRLLVPPALELVALQFKAATAPTADGSVNPFKASLDPIVVGNLGASAGGSDTAWYLISSDLPPIQHAYLEGYNAPTVQTREGMNPDAVVMDARHIFGAAAVEFRGAYKNAGQ</sequence>
<keyword evidence="6" id="KW-1185">Reference proteome</keyword>
<dbReference type="AlphaFoldDB" id="A0A1N7M8H0"/>
<dbReference type="InterPro" id="IPR029045">
    <property type="entry name" value="ClpP/crotonase-like_dom_sf"/>
</dbReference>
<feature type="compositionally biased region" description="Low complexity" evidence="4">
    <location>
        <begin position="250"/>
        <end position="277"/>
    </location>
</feature>
<accession>A0A1N7M8H0</accession>
<dbReference type="PANTHER" id="PTHR10381:SF70">
    <property type="entry name" value="ATP-DEPENDENT CLP PROTEASE PROTEOLYTIC SUBUNIT"/>
    <property type="match status" value="1"/>
</dbReference>
<dbReference type="Pfam" id="PF25209">
    <property type="entry name" value="Phage_capsid_4"/>
    <property type="match status" value="1"/>
</dbReference>
<keyword evidence="2" id="KW-0378">Hydrolase</keyword>
<dbReference type="GO" id="GO:0004252">
    <property type="term" value="F:serine-type endopeptidase activity"/>
    <property type="evidence" value="ECO:0007669"/>
    <property type="project" value="TreeGrafter"/>
</dbReference>
<dbReference type="GO" id="GO:0006515">
    <property type="term" value="P:protein quality control for misfolded or incompletely synthesized proteins"/>
    <property type="evidence" value="ECO:0007669"/>
    <property type="project" value="TreeGrafter"/>
</dbReference>
<feature type="compositionally biased region" description="Low complexity" evidence="4">
    <location>
        <begin position="286"/>
        <end position="302"/>
    </location>
</feature>
<organism evidence="5 6">
    <name type="scientific">Rhodobacter aestuarii</name>
    <dbReference type="NCBI Taxonomy" id="453582"/>
    <lineage>
        <taxon>Bacteria</taxon>
        <taxon>Pseudomonadati</taxon>
        <taxon>Pseudomonadota</taxon>
        <taxon>Alphaproteobacteria</taxon>
        <taxon>Rhodobacterales</taxon>
        <taxon>Rhodobacter group</taxon>
        <taxon>Rhodobacter</taxon>
    </lineage>
</organism>
<evidence type="ECO:0000256" key="3">
    <source>
        <dbReference type="ARBA" id="ARBA00022825"/>
    </source>
</evidence>
<evidence type="ECO:0000256" key="2">
    <source>
        <dbReference type="ARBA" id="ARBA00022801"/>
    </source>
</evidence>
<dbReference type="GO" id="GO:0009368">
    <property type="term" value="C:endopeptidase Clp complex"/>
    <property type="evidence" value="ECO:0007669"/>
    <property type="project" value="TreeGrafter"/>
</dbReference>
<dbReference type="STRING" id="453582.SAMN05421580_105187"/>
<feature type="region of interest" description="Disordered" evidence="4">
    <location>
        <begin position="241"/>
        <end position="302"/>
    </location>
</feature>
<dbReference type="Gene3D" id="3.90.226.10">
    <property type="entry name" value="2-enoyl-CoA Hydratase, Chain A, domain 1"/>
    <property type="match status" value="1"/>
</dbReference>
<dbReference type="EMBL" id="FTOG01000005">
    <property type="protein sequence ID" value="SIS82388.1"/>
    <property type="molecule type" value="Genomic_DNA"/>
</dbReference>
<dbReference type="Proteomes" id="UP000186221">
    <property type="component" value="Unassembled WGS sequence"/>
</dbReference>
<dbReference type="GO" id="GO:0051117">
    <property type="term" value="F:ATPase binding"/>
    <property type="evidence" value="ECO:0007669"/>
    <property type="project" value="TreeGrafter"/>
</dbReference>
<evidence type="ECO:0000313" key="5">
    <source>
        <dbReference type="EMBL" id="SIS82388.1"/>
    </source>
</evidence>
<keyword evidence="1 5" id="KW-0645">Protease</keyword>
<keyword evidence="3" id="KW-0720">Serine protease</keyword>